<keyword evidence="3" id="KW-1185">Reference proteome</keyword>
<feature type="transmembrane region" description="Helical" evidence="1">
    <location>
        <begin position="54"/>
        <end position="72"/>
    </location>
</feature>
<evidence type="ECO:0000313" key="3">
    <source>
        <dbReference type="Proteomes" id="UP001201812"/>
    </source>
</evidence>
<keyword evidence="1" id="KW-0812">Transmembrane</keyword>
<dbReference type="Proteomes" id="UP001201812">
    <property type="component" value="Unassembled WGS sequence"/>
</dbReference>
<evidence type="ECO:0000256" key="1">
    <source>
        <dbReference type="SAM" id="Phobius"/>
    </source>
</evidence>
<reference evidence="2" key="1">
    <citation type="submission" date="2022-01" db="EMBL/GenBank/DDBJ databases">
        <title>Genome Sequence Resource for Two Populations of Ditylenchus destructor, the Migratory Endoparasitic Phytonematode.</title>
        <authorList>
            <person name="Zhang H."/>
            <person name="Lin R."/>
            <person name="Xie B."/>
        </authorList>
    </citation>
    <scope>NUCLEOTIDE SEQUENCE</scope>
    <source>
        <strain evidence="2">BazhouSP</strain>
    </source>
</reference>
<protein>
    <submittedName>
        <fullName evidence="2">Uncharacterized protein</fullName>
    </submittedName>
</protein>
<dbReference type="AlphaFoldDB" id="A0AAD4MJU0"/>
<gene>
    <name evidence="2" type="ORF">DdX_18913</name>
</gene>
<keyword evidence="1" id="KW-1133">Transmembrane helix</keyword>
<organism evidence="2 3">
    <name type="scientific">Ditylenchus destructor</name>
    <dbReference type="NCBI Taxonomy" id="166010"/>
    <lineage>
        <taxon>Eukaryota</taxon>
        <taxon>Metazoa</taxon>
        <taxon>Ecdysozoa</taxon>
        <taxon>Nematoda</taxon>
        <taxon>Chromadorea</taxon>
        <taxon>Rhabditida</taxon>
        <taxon>Tylenchina</taxon>
        <taxon>Tylenchomorpha</taxon>
        <taxon>Sphaerularioidea</taxon>
        <taxon>Anguinidae</taxon>
        <taxon>Anguininae</taxon>
        <taxon>Ditylenchus</taxon>
    </lineage>
</organism>
<sequence length="115" mass="13492">MRYQRKTKEKVKGATDVILSVAIGRPKQILFPFLKPLTSFLEISISKLMRRRRFLYAIVLCNIVITSIYLYLNGSGTPLFSSCLIIYKKRIQSNLNNRNKLFPHKFSSMIRKFLF</sequence>
<proteinExistence type="predicted"/>
<evidence type="ECO:0000313" key="2">
    <source>
        <dbReference type="EMBL" id="KAI1696685.1"/>
    </source>
</evidence>
<accession>A0AAD4MJU0</accession>
<comment type="caution">
    <text evidence="2">The sequence shown here is derived from an EMBL/GenBank/DDBJ whole genome shotgun (WGS) entry which is preliminary data.</text>
</comment>
<keyword evidence="1" id="KW-0472">Membrane</keyword>
<dbReference type="EMBL" id="JAKKPZ010000312">
    <property type="protein sequence ID" value="KAI1696685.1"/>
    <property type="molecule type" value="Genomic_DNA"/>
</dbReference>
<name>A0AAD4MJU0_9BILA</name>